<organism evidence="1 2">
    <name type="scientific">Limosa lapponica baueri</name>
    <dbReference type="NCBI Taxonomy" id="1758121"/>
    <lineage>
        <taxon>Eukaryota</taxon>
        <taxon>Metazoa</taxon>
        <taxon>Chordata</taxon>
        <taxon>Craniata</taxon>
        <taxon>Vertebrata</taxon>
        <taxon>Euteleostomi</taxon>
        <taxon>Archelosauria</taxon>
        <taxon>Archosauria</taxon>
        <taxon>Dinosauria</taxon>
        <taxon>Saurischia</taxon>
        <taxon>Theropoda</taxon>
        <taxon>Coelurosauria</taxon>
        <taxon>Aves</taxon>
        <taxon>Neognathae</taxon>
        <taxon>Neoaves</taxon>
        <taxon>Charadriiformes</taxon>
        <taxon>Scolopacidae</taxon>
        <taxon>Limosa</taxon>
    </lineage>
</organism>
<dbReference type="GO" id="GO:0031012">
    <property type="term" value="C:extracellular matrix"/>
    <property type="evidence" value="ECO:0007669"/>
    <property type="project" value="TreeGrafter"/>
</dbReference>
<accession>A0A2I0TD52</accession>
<dbReference type="GO" id="GO:0007508">
    <property type="term" value="P:larval heart development"/>
    <property type="evidence" value="ECO:0007669"/>
    <property type="project" value="TreeGrafter"/>
</dbReference>
<proteinExistence type="predicted"/>
<dbReference type="AlphaFoldDB" id="A0A2I0TD52"/>
<evidence type="ECO:0000313" key="1">
    <source>
        <dbReference type="EMBL" id="PKU31717.1"/>
    </source>
</evidence>
<gene>
    <name evidence="1" type="ORF">llap_17978</name>
</gene>
<reference evidence="2" key="2">
    <citation type="submission" date="2017-12" db="EMBL/GenBank/DDBJ databases">
        <title>Genome sequence of the Bar-tailed Godwit (Limosa lapponica baueri).</title>
        <authorList>
            <person name="Lima N.C.B."/>
            <person name="Parody-Merino A.M."/>
            <person name="Battley P.F."/>
            <person name="Fidler A.E."/>
            <person name="Prosdocimi F."/>
        </authorList>
    </citation>
    <scope>NUCLEOTIDE SEQUENCE [LARGE SCALE GENOMIC DNA]</scope>
</reference>
<dbReference type="GO" id="GO:0003964">
    <property type="term" value="F:RNA-directed DNA polymerase activity"/>
    <property type="evidence" value="ECO:0007669"/>
    <property type="project" value="UniProtKB-KW"/>
</dbReference>
<dbReference type="GO" id="GO:0061343">
    <property type="term" value="P:cell adhesion involved in heart morphogenesis"/>
    <property type="evidence" value="ECO:0007669"/>
    <property type="project" value="TreeGrafter"/>
</dbReference>
<protein>
    <submittedName>
        <fullName evidence="1">Rna-directed dna polymerase from mobile element jockey-like</fullName>
    </submittedName>
</protein>
<reference evidence="2" key="1">
    <citation type="submission" date="2017-11" db="EMBL/GenBank/DDBJ databases">
        <authorList>
            <person name="Lima N.C."/>
            <person name="Parody-Merino A.M."/>
            <person name="Battley P.F."/>
            <person name="Fidler A.E."/>
            <person name="Prosdocimi F."/>
        </authorList>
    </citation>
    <scope>NUCLEOTIDE SEQUENCE [LARGE SCALE GENOMIC DNA]</scope>
</reference>
<name>A0A2I0TD52_LIMLA</name>
<keyword evidence="2" id="KW-1185">Reference proteome</keyword>
<dbReference type="PANTHER" id="PTHR33395:SF22">
    <property type="entry name" value="REVERSE TRANSCRIPTASE DOMAIN-CONTAINING PROTEIN"/>
    <property type="match status" value="1"/>
</dbReference>
<keyword evidence="1" id="KW-0808">Transferase</keyword>
<dbReference type="OrthoDB" id="416454at2759"/>
<dbReference type="Proteomes" id="UP000233556">
    <property type="component" value="Unassembled WGS sequence"/>
</dbReference>
<sequence>MRKARECLELNLAKDVKDNKKGFFEYSSSKRKTRDNVGPLLNEVGTLVTEDAEKTELLNAFFPSVSTAKANPQEPQTLEVEDRAWSKKHSLSITEDQVRDHLSKLYTHKSMGPDGMHLQVLREVADVIAKPLSIIFEKSWRRGEVPEDWRKANAMPVFKKGKKEDPGHYSSVSLTSIPGKVMEQLILYVIS</sequence>
<dbReference type="PANTHER" id="PTHR33395">
    <property type="entry name" value="TRANSCRIPTASE, PUTATIVE-RELATED-RELATED"/>
    <property type="match status" value="1"/>
</dbReference>
<dbReference type="EMBL" id="KZ512383">
    <property type="protein sequence ID" value="PKU31717.1"/>
    <property type="molecule type" value="Genomic_DNA"/>
</dbReference>
<keyword evidence="1" id="KW-0695">RNA-directed DNA polymerase</keyword>
<evidence type="ECO:0000313" key="2">
    <source>
        <dbReference type="Proteomes" id="UP000233556"/>
    </source>
</evidence>
<keyword evidence="1" id="KW-0548">Nucleotidyltransferase</keyword>